<name>A0A2A2CY13_9ACTN</name>
<evidence type="ECO:0000313" key="2">
    <source>
        <dbReference type="Proteomes" id="UP000218944"/>
    </source>
</evidence>
<dbReference type="SUPFAM" id="SSF46894">
    <property type="entry name" value="C-terminal effector domain of the bipartite response regulators"/>
    <property type="match status" value="1"/>
</dbReference>
<proteinExistence type="predicted"/>
<protein>
    <recommendedName>
        <fullName evidence="3">HTH luxR-type domain-containing protein</fullName>
    </recommendedName>
</protein>
<dbReference type="Gene3D" id="1.10.10.10">
    <property type="entry name" value="Winged helix-like DNA-binding domain superfamily/Winged helix DNA-binding domain"/>
    <property type="match status" value="1"/>
</dbReference>
<dbReference type="SUPFAM" id="SSF56024">
    <property type="entry name" value="Phospholipase D/nuclease"/>
    <property type="match status" value="1"/>
</dbReference>
<keyword evidence="2" id="KW-1185">Reference proteome</keyword>
<organism evidence="1 2">
    <name type="scientific">Streptomyces albireticuli</name>
    <dbReference type="NCBI Taxonomy" id="1940"/>
    <lineage>
        <taxon>Bacteria</taxon>
        <taxon>Bacillati</taxon>
        <taxon>Actinomycetota</taxon>
        <taxon>Actinomycetes</taxon>
        <taxon>Kitasatosporales</taxon>
        <taxon>Streptomycetaceae</taxon>
        <taxon>Streptomyces</taxon>
    </lineage>
</organism>
<evidence type="ECO:0000313" key="1">
    <source>
        <dbReference type="EMBL" id="PAU44161.1"/>
    </source>
</evidence>
<accession>A0A2A2CY13</accession>
<dbReference type="Pfam" id="PF13384">
    <property type="entry name" value="HTH_23"/>
    <property type="match status" value="1"/>
</dbReference>
<dbReference type="PANTHER" id="PTHR34293">
    <property type="entry name" value="HTH-TYPE TRANSCRIPTIONAL REGULATOR TRMBL2"/>
    <property type="match status" value="1"/>
</dbReference>
<dbReference type="AlphaFoldDB" id="A0A2A2CY13"/>
<dbReference type="Proteomes" id="UP000218944">
    <property type="component" value="Unassembled WGS sequence"/>
</dbReference>
<dbReference type="GO" id="GO:0006355">
    <property type="term" value="P:regulation of DNA-templated transcription"/>
    <property type="evidence" value="ECO:0007669"/>
    <property type="project" value="InterPro"/>
</dbReference>
<dbReference type="InterPro" id="IPR016032">
    <property type="entry name" value="Sig_transdc_resp-reg_C-effctor"/>
</dbReference>
<comment type="caution">
    <text evidence="1">The sequence shown here is derived from an EMBL/GenBank/DDBJ whole genome shotgun (WGS) entry which is preliminary data.</text>
</comment>
<evidence type="ECO:0008006" key="3">
    <source>
        <dbReference type="Google" id="ProtNLM"/>
    </source>
</evidence>
<reference evidence="1 2" key="1">
    <citation type="submission" date="2017-08" db="EMBL/GenBank/DDBJ databases">
        <title>Genome sequence of Streptomyces albireticuli NRRL B-1670.</title>
        <authorList>
            <person name="Graham D.E."/>
            <person name="Mahan K.M."/>
            <person name="Klingeman D.M."/>
            <person name="Hettich R.L."/>
            <person name="Parry R.J."/>
            <person name="Spain J.C."/>
        </authorList>
    </citation>
    <scope>NUCLEOTIDE SEQUENCE [LARGE SCALE GENOMIC DNA]</scope>
    <source>
        <strain evidence="1 2">NRRL B-1670</strain>
    </source>
</reference>
<sequence>MHGVHGHGVHGAEGALCAEGLTRYRQAVVKGCTSKEDVPECLLRLGLLVTPPDDSGVLVPVAPDVALAGLVRPIEERLERQRGDVRALTDSFSPVHAIYTVAKREHQGWATEIHGERVIGSTLAHAVRSCRTELMTVQPGGRRLAYDLDGLDHLRGGVRHRALFQHAARSHSATLRHIGELAGAGAEVRTLGHVIDRLVVVDRTVAYVPGAAGDDGRTSALEIRQPDLVAFLAQVFDDAWERATPVAPDTSRAPEPAVADDLRRATARLLVAGHTDEAIARRLGISRRTVAGRVARLSAELGSGSRAQLGYLIAVSGMLGDGVR</sequence>
<gene>
    <name evidence="1" type="ORF">CK936_36415</name>
</gene>
<dbReference type="GO" id="GO:0003677">
    <property type="term" value="F:DNA binding"/>
    <property type="evidence" value="ECO:0007669"/>
    <property type="project" value="InterPro"/>
</dbReference>
<dbReference type="EMBL" id="NSJV01000701">
    <property type="protein sequence ID" value="PAU44161.1"/>
    <property type="molecule type" value="Genomic_DNA"/>
</dbReference>
<dbReference type="InterPro" id="IPR051797">
    <property type="entry name" value="TrmB-like"/>
</dbReference>
<dbReference type="InterPro" id="IPR036388">
    <property type="entry name" value="WH-like_DNA-bd_sf"/>
</dbReference>
<dbReference type="PANTHER" id="PTHR34293:SF1">
    <property type="entry name" value="HTH-TYPE TRANSCRIPTIONAL REGULATOR TRMBL2"/>
    <property type="match status" value="1"/>
</dbReference>